<name>A0A0B6X682_XENBV</name>
<dbReference type="RefSeq" id="WP_155399105.1">
    <property type="nucleotide sequence ID" value="NZ_CAWQUX010000023.1"/>
</dbReference>
<proteinExistence type="predicted"/>
<dbReference type="KEGG" id="xbv:XBW1_2045"/>
<gene>
    <name evidence="1" type="ORF">XBW1_2045</name>
</gene>
<accession>A0A0B6X682</accession>
<sequence>MNNIVAIATSSCAPNRLEALYIIKLGDSISINKDDRYELHWENLQLIADITAQRK</sequence>
<reference evidence="1 2" key="1">
    <citation type="submission" date="2014-02" db="EMBL/GenBank/DDBJ databases">
        <authorList>
            <person name="Genoscope - CEA"/>
        </authorList>
    </citation>
    <scope>NUCLEOTIDE SEQUENCE [LARGE SCALE GENOMIC DNA]</scope>
    <source>
        <strain evidence="1 2">CS03</strain>
    </source>
</reference>
<dbReference type="EMBL" id="FO818637">
    <property type="protein sequence ID" value="CDM89402.1"/>
    <property type="molecule type" value="Genomic_DNA"/>
</dbReference>
<dbReference type="AlphaFoldDB" id="A0A0B6X682"/>
<dbReference type="Proteomes" id="UP000032930">
    <property type="component" value="Chromosome"/>
</dbReference>
<protein>
    <submittedName>
        <fullName evidence="1">Uncharacterized protein</fullName>
    </submittedName>
</protein>
<evidence type="ECO:0000313" key="1">
    <source>
        <dbReference type="EMBL" id="CDM89402.1"/>
    </source>
</evidence>
<organism evidence="1 2">
    <name type="scientific">Xenorhabdus bovienii</name>
    <name type="common">Xenorhabdus nematophila subsp. bovienii</name>
    <dbReference type="NCBI Taxonomy" id="40576"/>
    <lineage>
        <taxon>Bacteria</taxon>
        <taxon>Pseudomonadati</taxon>
        <taxon>Pseudomonadota</taxon>
        <taxon>Gammaproteobacteria</taxon>
        <taxon>Enterobacterales</taxon>
        <taxon>Morganellaceae</taxon>
        <taxon>Xenorhabdus</taxon>
    </lineage>
</organism>
<evidence type="ECO:0000313" key="2">
    <source>
        <dbReference type="Proteomes" id="UP000032930"/>
    </source>
</evidence>